<keyword evidence="1" id="KW-0812">Transmembrane</keyword>
<evidence type="ECO:0000256" key="1">
    <source>
        <dbReference type="SAM" id="Phobius"/>
    </source>
</evidence>
<dbReference type="Proteomes" id="UP000322181">
    <property type="component" value="Unassembled WGS sequence"/>
</dbReference>
<organism evidence="2 3">
    <name type="scientific">Morganella psychrotolerans</name>
    <dbReference type="NCBI Taxonomy" id="368603"/>
    <lineage>
        <taxon>Bacteria</taxon>
        <taxon>Pseudomonadati</taxon>
        <taxon>Pseudomonadota</taxon>
        <taxon>Gammaproteobacteria</taxon>
        <taxon>Enterobacterales</taxon>
        <taxon>Morganellaceae</taxon>
        <taxon>Morganella</taxon>
    </lineage>
</organism>
<comment type="caution">
    <text evidence="2">The sequence shown here is derived from an EMBL/GenBank/DDBJ whole genome shotgun (WGS) entry which is preliminary data.</text>
</comment>
<keyword evidence="1" id="KW-1133">Transmembrane helix</keyword>
<reference evidence="2 3" key="1">
    <citation type="submission" date="2019-09" db="EMBL/GenBank/DDBJ databases">
        <title>Draft genome sequence of various Type strains from the CCUG.</title>
        <authorList>
            <person name="Pineiro-Iglesias B."/>
            <person name="Tunovic T."/>
            <person name="Unosson C."/>
            <person name="Inganas E."/>
            <person name="Ohlen M."/>
            <person name="Cardew S."/>
            <person name="Jensie-Markopoulos S."/>
            <person name="Salva-Serra F."/>
            <person name="Jaen-Luchoro D."/>
            <person name="Karlsson R."/>
            <person name="Svensson-Stadler L."/>
            <person name="Chun J."/>
            <person name="Moore E."/>
        </authorList>
    </citation>
    <scope>NUCLEOTIDE SEQUENCE [LARGE SCALE GENOMIC DNA]</scope>
    <source>
        <strain evidence="2 3">CCUG 53682T</strain>
    </source>
</reference>
<dbReference type="EMBL" id="VXKB01000006">
    <property type="protein sequence ID" value="KAA8713587.1"/>
    <property type="molecule type" value="Genomic_DNA"/>
</dbReference>
<feature type="transmembrane region" description="Helical" evidence="1">
    <location>
        <begin position="27"/>
        <end position="49"/>
    </location>
</feature>
<evidence type="ECO:0000313" key="3">
    <source>
        <dbReference type="Proteomes" id="UP000322181"/>
    </source>
</evidence>
<gene>
    <name evidence="2" type="ORF">F4V73_16765</name>
</gene>
<keyword evidence="1" id="KW-0472">Membrane</keyword>
<accession>A0A5M9QZZ9</accession>
<name>A0A5M9QZZ9_9GAMM</name>
<dbReference type="RefSeq" id="WP_150385095.1">
    <property type="nucleotide sequence ID" value="NZ_BAAAFS010000002.1"/>
</dbReference>
<proteinExistence type="predicted"/>
<evidence type="ECO:0000313" key="2">
    <source>
        <dbReference type="EMBL" id="KAA8713587.1"/>
    </source>
</evidence>
<sequence length="355" mass="38836">MAIISAGTLLITNIVWPEGKSTKTISFWFVGLIIPMSLMLLAFGFSFFLKKLTEYNNHILTETFGKDTEKWQEYQSAFLPVRKVIIIGSLGYNQYQWSVLLSGKPLPPAPVSENGKMRLNCPVLVGKQENRENMLAKLLANELYQSLGQEETVSVSRIYWSGSFDSMTAFIAQLSSKGISVPPSGKVILSVNELDEIIDDFYRKTYTGGSVLFAGTNLSDITDQTLAETGFLWLIDPEHTCRVYRCEEMTLNEDDPEIVANQVTGYAGSDSPPDITLAMDAAGAGVFLSTILHGSENIISAYYGDITGSSPFIAITQALAQSVSRNGNTCGWISGASGNKYIAGVVSKNENTKHE</sequence>
<protein>
    <submittedName>
        <fullName evidence="2">Uncharacterized protein</fullName>
    </submittedName>
</protein>
<dbReference type="AlphaFoldDB" id="A0A5M9QZZ9"/>